<evidence type="ECO:0000313" key="2">
    <source>
        <dbReference type="EMBL" id="GEU41202.1"/>
    </source>
</evidence>
<keyword evidence="2" id="KW-0808">Transferase</keyword>
<dbReference type="AlphaFoldDB" id="A0A6L2JXB9"/>
<keyword evidence="2" id="KW-0695">RNA-directed DNA polymerase</keyword>
<dbReference type="SUPFAM" id="SSF56672">
    <property type="entry name" value="DNA/RNA polymerases"/>
    <property type="match status" value="1"/>
</dbReference>
<organism evidence="2">
    <name type="scientific">Tanacetum cinerariifolium</name>
    <name type="common">Dalmatian daisy</name>
    <name type="synonym">Chrysanthemum cinerariifolium</name>
    <dbReference type="NCBI Taxonomy" id="118510"/>
    <lineage>
        <taxon>Eukaryota</taxon>
        <taxon>Viridiplantae</taxon>
        <taxon>Streptophyta</taxon>
        <taxon>Embryophyta</taxon>
        <taxon>Tracheophyta</taxon>
        <taxon>Spermatophyta</taxon>
        <taxon>Magnoliopsida</taxon>
        <taxon>eudicotyledons</taxon>
        <taxon>Gunneridae</taxon>
        <taxon>Pentapetalae</taxon>
        <taxon>asterids</taxon>
        <taxon>campanulids</taxon>
        <taxon>Asterales</taxon>
        <taxon>Asteraceae</taxon>
        <taxon>Asteroideae</taxon>
        <taxon>Anthemideae</taxon>
        <taxon>Anthemidinae</taxon>
        <taxon>Tanacetum</taxon>
    </lineage>
</organism>
<sequence>MENRIEAWELCLKNKKDKWEKKETKGIVFYQMETEKVIDRFVAPCFYNRLEDYDAEINLGVEENMISNEHVVKLCLEHEVKRGNKMVKKELIVALKGEIYFVEFIINLEEDDVEPEVIFGRLFLRMTKAITDFRVGTITIYPDIYPFLEETEEKEKSNDDWDHLLDSNIDDVPLLGEEGLLPFVCRMGKCSHNKKRAIENLNFFYQDIGTSSSAGEEERPIIETMAYHDKYKKILDVVWKDKVELDGKNVKEEEDAVKRIKGEALKEKDDPRAFIFPIRLEGQVNKNALAYTGFCLGIPAYDCAARPGVMRNAKSDSNDEEDYQIKRNKFGAPIYRPKPAPYLNCNVPDGRSLWKHTMMRPDDQDPNALDNTKPWKRYCFHKFTMSSCYGKDVTKTQSLELCNEFYSTYEFDEVYVDDELQTKKIIKFRLDGHAHSLTLLKFAQRMTEYDKIQKNDLWLLSVFDARHQNRYENVAWVIARWMKRKEVGTQKESQVCCGQFISKIARKCKVLTEDVPGVPRVGIPRPSRSYMQDLYDRMGRMEIRQEILYCVNGDDFVENCGPKVLSDLLTNHEEEERVNGLVEVGGVEDLGEVGNQGNVGNQNGNVVNENIEENIRNVLVNENWVDCSYKEFLACNLKNYDGKGGAVVLTRWIKKMESMQDMSGCSIDQKNHVMVGAGHAAYTDRFHELARLVPHLVTPESRKIERYVYGLSLHICGMVASIMTGGNRPNQVVANNGGQGRGNQWNQAIDIDPNDLGFMYEIKIASGQLVEIDKVIKGCKLEIEVRVFDIDLITFGHGSFDVLIGMDWLSNRKAKIIFHRNVVRIPLLDGKEIKFRIELISGVVLVAKSPYRLAPYELEDLSGQLKELQDKGFIRPSSWPWEALVLFAKKNDGSFRMCIDYKELNKLTIKNRYLLHRIDDLFDQLQRSQFFSQVDLKSGYHQLRVHEDDIPKTVFRTRYGHFEFTLMPFGLTNAPAVFKDLMNRVYRPYLEKFLIVFIEDILIYSKTWEEHVEHLRLVLELLKKVKMYAKFSKCEIWLREV</sequence>
<dbReference type="Gene3D" id="3.10.10.10">
    <property type="entry name" value="HIV Type 1 Reverse Transcriptase, subunit A, domain 1"/>
    <property type="match status" value="1"/>
</dbReference>
<gene>
    <name evidence="2" type="ORF">Tci_013180</name>
</gene>
<accession>A0A6L2JXB9</accession>
<dbReference type="Pfam" id="PF00078">
    <property type="entry name" value="RVT_1"/>
    <property type="match status" value="1"/>
</dbReference>
<dbReference type="InterPro" id="IPR043502">
    <property type="entry name" value="DNA/RNA_pol_sf"/>
</dbReference>
<dbReference type="PROSITE" id="PS50878">
    <property type="entry name" value="RT_POL"/>
    <property type="match status" value="1"/>
</dbReference>
<dbReference type="InterPro" id="IPR021109">
    <property type="entry name" value="Peptidase_aspartic_dom_sf"/>
</dbReference>
<comment type="caution">
    <text evidence="2">The sequence shown here is derived from an EMBL/GenBank/DDBJ whole genome shotgun (WGS) entry which is preliminary data.</text>
</comment>
<reference evidence="2" key="1">
    <citation type="journal article" date="2019" name="Sci. Rep.">
        <title>Draft genome of Tanacetum cinerariifolium, the natural source of mosquito coil.</title>
        <authorList>
            <person name="Yamashiro T."/>
            <person name="Shiraishi A."/>
            <person name="Satake H."/>
            <person name="Nakayama K."/>
        </authorList>
    </citation>
    <scope>NUCLEOTIDE SEQUENCE</scope>
</reference>
<dbReference type="InterPro" id="IPR000477">
    <property type="entry name" value="RT_dom"/>
</dbReference>
<name>A0A6L2JXB9_TANCI</name>
<dbReference type="GO" id="GO:0003964">
    <property type="term" value="F:RNA-directed DNA polymerase activity"/>
    <property type="evidence" value="ECO:0007669"/>
    <property type="project" value="UniProtKB-KW"/>
</dbReference>
<dbReference type="InterPro" id="IPR043128">
    <property type="entry name" value="Rev_trsase/Diguanyl_cyclase"/>
</dbReference>
<dbReference type="Pfam" id="PF08284">
    <property type="entry name" value="RVP_2"/>
    <property type="match status" value="1"/>
</dbReference>
<proteinExistence type="predicted"/>
<dbReference type="CDD" id="cd01647">
    <property type="entry name" value="RT_LTR"/>
    <property type="match status" value="1"/>
</dbReference>
<dbReference type="PANTHER" id="PTHR24559:SF444">
    <property type="entry name" value="REVERSE TRANSCRIPTASE DOMAIN-CONTAINING PROTEIN"/>
    <property type="match status" value="1"/>
</dbReference>
<dbReference type="EMBL" id="BKCJ010001405">
    <property type="protein sequence ID" value="GEU41202.1"/>
    <property type="molecule type" value="Genomic_DNA"/>
</dbReference>
<dbReference type="PANTHER" id="PTHR24559">
    <property type="entry name" value="TRANSPOSON TY3-I GAG-POL POLYPROTEIN"/>
    <property type="match status" value="1"/>
</dbReference>
<feature type="domain" description="Reverse transcriptase" evidence="1">
    <location>
        <begin position="868"/>
        <end position="1041"/>
    </location>
</feature>
<dbReference type="Gene3D" id="2.40.70.10">
    <property type="entry name" value="Acid Proteases"/>
    <property type="match status" value="1"/>
</dbReference>
<evidence type="ECO:0000259" key="1">
    <source>
        <dbReference type="PROSITE" id="PS50878"/>
    </source>
</evidence>
<dbReference type="Gene3D" id="3.30.70.270">
    <property type="match status" value="1"/>
</dbReference>
<protein>
    <submittedName>
        <fullName evidence="2">Putative reverse transcriptase domain-containing protein</fullName>
    </submittedName>
</protein>
<keyword evidence="2" id="KW-0548">Nucleotidyltransferase</keyword>
<dbReference type="InterPro" id="IPR053134">
    <property type="entry name" value="RNA-dir_DNA_polymerase"/>
</dbReference>